<proteinExistence type="predicted"/>
<keyword evidence="2" id="KW-1185">Reference proteome</keyword>
<dbReference type="Proteomes" id="UP000203826">
    <property type="component" value="Segment"/>
</dbReference>
<dbReference type="KEGG" id="vg:26049317"/>
<gene>
    <name evidence="1" type="ORF">ceV_450</name>
</gene>
<reference evidence="1 2" key="1">
    <citation type="journal article" date="2015" name="Genome Announc.">
        <title>The 474-Kilobase-Pair Complete Genome Sequence of CeV-01B, a Virus Infecting Haptolina (Chrysochromulina) ericina (Prymnesiophyceae).</title>
        <authorList>
            <person name="Gallot-Lavallee L."/>
            <person name="Pagarete A."/>
            <person name="Legendre M."/>
            <person name="Santini S."/>
            <person name="Sandaa R.A."/>
            <person name="Himmelbauer H."/>
            <person name="Ogata H."/>
            <person name="Bratbak G."/>
            <person name="Claverie J.M."/>
        </authorList>
    </citation>
    <scope>NUCLEOTIDE SEQUENCE [LARGE SCALE GENOMIC DNA]</scope>
    <source>
        <strain evidence="1">CeV-01B</strain>
    </source>
</reference>
<accession>A0A0N9R1P1</accession>
<evidence type="ECO:0000313" key="2">
    <source>
        <dbReference type="Proteomes" id="UP000203826"/>
    </source>
</evidence>
<name>A0A0N9R1P1_9VIRU</name>
<protein>
    <submittedName>
        <fullName evidence="1">Uncharacterized protein</fullName>
    </submittedName>
</protein>
<evidence type="ECO:0000313" key="1">
    <source>
        <dbReference type="EMBL" id="ALH23356.1"/>
    </source>
</evidence>
<sequence>MPVFVDRPLQASMLKDKYFLLNQHLLECYEIISKNYEKSNKTETYNISAMLRKHKALIARLQFVGKKKPKSLLILQNFANTREKSIGFAILTSTLNNRKLFSM</sequence>
<dbReference type="EMBL" id="KT820662">
    <property type="protein sequence ID" value="ALH23356.1"/>
    <property type="molecule type" value="Genomic_DNA"/>
</dbReference>
<organism evidence="1 2">
    <name type="scientific">Chrysochromulina ericina virus CeV-01B</name>
    <dbReference type="NCBI Taxonomy" id="3070830"/>
    <lineage>
        <taxon>Viruses</taxon>
        <taxon>Varidnaviria</taxon>
        <taxon>Bamfordvirae</taxon>
        <taxon>Nucleocytoviricota</taxon>
        <taxon>Megaviricetes</taxon>
        <taxon>Imitervirales</taxon>
        <taxon>Mesomimiviridae</taxon>
        <taxon>Tethysvirus</taxon>
        <taxon>Tethysvirus raunefjordenense</taxon>
    </lineage>
</organism>